<dbReference type="Gene3D" id="2.40.50.140">
    <property type="entry name" value="Nucleic acid-binding proteins"/>
    <property type="match status" value="1"/>
</dbReference>
<evidence type="ECO:0000256" key="3">
    <source>
        <dbReference type="ARBA" id="ARBA00022840"/>
    </source>
</evidence>
<dbReference type="EMBL" id="CP002172">
    <property type="protein sequence ID" value="AEA38767.1"/>
    <property type="molecule type" value="Genomic_DNA"/>
</dbReference>
<protein>
    <submittedName>
        <fullName evidence="7">26S protease regulatory SU 6A</fullName>
    </submittedName>
</protein>
<dbReference type="Pfam" id="PF17862">
    <property type="entry name" value="AAA_lid_3"/>
    <property type="match status" value="1"/>
</dbReference>
<dbReference type="FunFam" id="3.40.50.300:FF:000037">
    <property type="entry name" value="26S protease regulatory subunit 6A"/>
    <property type="match status" value="1"/>
</dbReference>
<evidence type="ECO:0000256" key="5">
    <source>
        <dbReference type="RuleBase" id="RU003651"/>
    </source>
</evidence>
<dbReference type="InterPro" id="IPR050221">
    <property type="entry name" value="26S_Proteasome_ATPase"/>
</dbReference>
<dbReference type="GO" id="GO:0008233">
    <property type="term" value="F:peptidase activity"/>
    <property type="evidence" value="ECO:0007669"/>
    <property type="project" value="UniProtKB-KW"/>
</dbReference>
<dbReference type="GO" id="GO:0016887">
    <property type="term" value="F:ATP hydrolysis activity"/>
    <property type="evidence" value="ECO:0007669"/>
    <property type="project" value="InterPro"/>
</dbReference>
<dbReference type="InterPro" id="IPR003960">
    <property type="entry name" value="ATPase_AAA_CS"/>
</dbReference>
<dbReference type="Proteomes" id="UP000243423">
    <property type="component" value="Nucleomorph 1"/>
</dbReference>
<evidence type="ECO:0000256" key="1">
    <source>
        <dbReference type="ARBA" id="ARBA00006914"/>
    </source>
</evidence>
<dbReference type="InterPro" id="IPR012340">
    <property type="entry name" value="NA-bd_OB-fold"/>
</dbReference>
<dbReference type="Gene3D" id="3.40.50.300">
    <property type="entry name" value="P-loop containing nucleotide triphosphate hydrolases"/>
    <property type="match status" value="1"/>
</dbReference>
<dbReference type="GO" id="GO:0005524">
    <property type="term" value="F:ATP binding"/>
    <property type="evidence" value="ECO:0007669"/>
    <property type="project" value="UniProtKB-KW"/>
</dbReference>
<comment type="similarity">
    <text evidence="1 5">Belongs to the AAA ATPase family.</text>
</comment>
<dbReference type="SMART" id="SM00382">
    <property type="entry name" value="AAA"/>
    <property type="match status" value="1"/>
</dbReference>
<dbReference type="AlphaFoldDB" id="F2HHH1"/>
<dbReference type="GO" id="GO:0000502">
    <property type="term" value="C:proteasome complex"/>
    <property type="evidence" value="ECO:0007669"/>
    <property type="project" value="UniProtKB-KW"/>
</dbReference>
<accession>F2HHH1</accession>
<keyword evidence="2 5" id="KW-0547">Nucleotide-binding</keyword>
<reference evidence="7 8" key="1">
    <citation type="journal article" date="2011" name="Genome Biol. Evol.">
        <title>Complete nucleomorph genome sequence of the nonphotosynthetic alga Cryptomonas paramecium reveals a core nucleomorph gene set.</title>
        <authorList>
            <person name="Tanifuji G."/>
            <person name="Onodera N.T."/>
            <person name="Wheeler T.J."/>
            <person name="Dlutek M."/>
            <person name="Donaher N."/>
            <person name="Archibald J.M."/>
        </authorList>
    </citation>
    <scope>NUCLEOTIDE SEQUENCE [LARGE SCALE GENOMIC DNA]</scope>
    <source>
        <strain evidence="7 8">CCAP977/2A</strain>
    </source>
</reference>
<dbReference type="GO" id="GO:0006508">
    <property type="term" value="P:proteolysis"/>
    <property type="evidence" value="ECO:0007669"/>
    <property type="project" value="UniProtKB-KW"/>
</dbReference>
<dbReference type="GeneID" id="10447053"/>
<evidence type="ECO:0000256" key="4">
    <source>
        <dbReference type="ARBA" id="ARBA00022942"/>
    </source>
</evidence>
<evidence type="ECO:0000259" key="6">
    <source>
        <dbReference type="SMART" id="SM00382"/>
    </source>
</evidence>
<keyword evidence="7" id="KW-0542">Nucleomorph</keyword>
<sequence>MFIDDRNKFLVQEINKVKAKILKVKAKRVYLLQEIFYIKKNSREIQEKLNISSTMPLLVATISEIIVKKRRKTILVGIILKTSNKLTLFVKNSGFLNLNYIQTNNLVAINRDNYFIVRRLPNQYDYRVKIMEVEEKPVQRYHDIGGLDNQIQELIEAIVFPIVQIEKFKNLGIYPPKGVLLYGPPGLGKTLLARACAAQTDATFLKIAASQLVQMYIGEGASLVREAFSLAKEKQPSIIFIDEIDAIGTKRSDTTTNGDREVQRTMLELLNQLDGFSELQDVKLIAATNRIDTLDPALLRSGRIDRKIEFPYPDQKSRKKILQIHTRMLRVSLTLDLDEIAFVSNGFNGSQLKAICIEAGMNAVRHGRKIIIQEDFIEALNYINIKRKNSMNYYC</sequence>
<gene>
    <name evidence="7" type="primary">prsS6A</name>
    <name evidence="7" type="ORF">CPARA_1gp109</name>
</gene>
<keyword evidence="3 5" id="KW-0067">ATP-binding</keyword>
<evidence type="ECO:0000256" key="2">
    <source>
        <dbReference type="ARBA" id="ARBA00022741"/>
    </source>
</evidence>
<proteinExistence type="inferred from homology"/>
<dbReference type="InterPro" id="IPR027417">
    <property type="entry name" value="P-loop_NTPase"/>
</dbReference>
<dbReference type="SUPFAM" id="SSF52540">
    <property type="entry name" value="P-loop containing nucleoside triphosphate hydrolases"/>
    <property type="match status" value="1"/>
</dbReference>
<keyword evidence="7" id="KW-0645">Protease</keyword>
<dbReference type="RefSeq" id="XP_003239665.1">
    <property type="nucleotide sequence ID" value="XM_003239617.1"/>
</dbReference>
<dbReference type="InterPro" id="IPR003959">
    <property type="entry name" value="ATPase_AAA_core"/>
</dbReference>
<evidence type="ECO:0000313" key="8">
    <source>
        <dbReference type="Proteomes" id="UP000243423"/>
    </source>
</evidence>
<dbReference type="Pfam" id="PF00004">
    <property type="entry name" value="AAA"/>
    <property type="match status" value="1"/>
</dbReference>
<dbReference type="InterPro" id="IPR003593">
    <property type="entry name" value="AAA+_ATPase"/>
</dbReference>
<geneLocation type="nucleomorph" evidence="7"/>
<dbReference type="PROSITE" id="PS00674">
    <property type="entry name" value="AAA"/>
    <property type="match status" value="1"/>
</dbReference>
<feature type="domain" description="AAA+ ATPase" evidence="6">
    <location>
        <begin position="175"/>
        <end position="314"/>
    </location>
</feature>
<organism evidence="7 8">
    <name type="scientific">Cryptomonas paramaecium</name>
    <dbReference type="NCBI Taxonomy" id="2898"/>
    <lineage>
        <taxon>Eukaryota</taxon>
        <taxon>Cryptophyceae</taxon>
        <taxon>Cryptomonadales</taxon>
        <taxon>Cryptomonadaceae</taxon>
        <taxon>Cryptomonas</taxon>
    </lineage>
</organism>
<name>F2HHH1_9CRYP</name>
<dbReference type="PANTHER" id="PTHR23073">
    <property type="entry name" value="26S PROTEASOME REGULATORY SUBUNIT"/>
    <property type="match status" value="1"/>
</dbReference>
<dbReference type="InterPro" id="IPR041569">
    <property type="entry name" value="AAA_lid_3"/>
</dbReference>
<keyword evidence="4" id="KW-0647">Proteasome</keyword>
<keyword evidence="7" id="KW-0378">Hydrolase</keyword>
<evidence type="ECO:0000313" key="7">
    <source>
        <dbReference type="EMBL" id="AEA38767.1"/>
    </source>
</evidence>
<dbReference type="Gene3D" id="1.10.8.60">
    <property type="match status" value="1"/>
</dbReference>